<dbReference type="Gene3D" id="2.20.25.90">
    <property type="entry name" value="ADC-like domains"/>
    <property type="match status" value="1"/>
</dbReference>
<dbReference type="Gene3D" id="3.40.228.10">
    <property type="entry name" value="Dimethylsulfoxide Reductase, domain 2"/>
    <property type="match status" value="1"/>
</dbReference>
<dbReference type="Pfam" id="PF22117">
    <property type="entry name" value="Fer4_Nqo3"/>
    <property type="match status" value="1"/>
</dbReference>
<feature type="domain" description="2Fe-2S ferredoxin-type" evidence="17">
    <location>
        <begin position="2"/>
        <end position="80"/>
    </location>
</feature>
<gene>
    <name evidence="20" type="primary">nuoG</name>
    <name evidence="20" type="ORF">ENV52_12880</name>
</gene>
<dbReference type="PANTHER" id="PTHR43105:SF10">
    <property type="entry name" value="NADH-QUINONE OXIDOREDUCTASE SUBUNIT G"/>
    <property type="match status" value="1"/>
</dbReference>
<dbReference type="InterPro" id="IPR010228">
    <property type="entry name" value="NADH_UbQ_OxRdtase_Gsu"/>
</dbReference>
<dbReference type="InterPro" id="IPR009010">
    <property type="entry name" value="Asp_de-COase-like_dom_sf"/>
</dbReference>
<dbReference type="GO" id="GO:0042773">
    <property type="term" value="P:ATP synthesis coupled electron transport"/>
    <property type="evidence" value="ECO:0007669"/>
    <property type="project" value="InterPro"/>
</dbReference>
<comment type="subcellular location">
    <subcellularLocation>
        <location evidence="2">Membrane</location>
    </subcellularLocation>
</comment>
<keyword evidence="11" id="KW-0520">NAD</keyword>
<evidence type="ECO:0000256" key="2">
    <source>
        <dbReference type="ARBA" id="ARBA00004370"/>
    </source>
</evidence>
<reference evidence="20" key="1">
    <citation type="journal article" date="2020" name="mSystems">
        <title>Genome- and Community-Level Interaction Insights into Carbon Utilization and Element Cycling Functions of Hydrothermarchaeota in Hydrothermal Sediment.</title>
        <authorList>
            <person name="Zhou Z."/>
            <person name="Liu Y."/>
            <person name="Xu W."/>
            <person name="Pan J."/>
            <person name="Luo Z.H."/>
            <person name="Li M."/>
        </authorList>
    </citation>
    <scope>NUCLEOTIDE SEQUENCE [LARGE SCALE GENOMIC DNA]</scope>
    <source>
        <strain evidence="20">SpSt-767</strain>
    </source>
</reference>
<comment type="caution">
    <text evidence="20">The sequence shown here is derived from an EMBL/GenBank/DDBJ whole genome shotgun (WGS) entry which is preliminary data.</text>
</comment>
<dbReference type="GO" id="GO:0016020">
    <property type="term" value="C:membrane"/>
    <property type="evidence" value="ECO:0007669"/>
    <property type="project" value="UniProtKB-SubCell"/>
</dbReference>
<dbReference type="InterPro" id="IPR050123">
    <property type="entry name" value="Prok_molybdopt-oxidoreductase"/>
</dbReference>
<dbReference type="Gene3D" id="3.40.50.740">
    <property type="match status" value="2"/>
</dbReference>
<dbReference type="PROSITE" id="PS51669">
    <property type="entry name" value="4FE4S_MOW_BIS_MGD"/>
    <property type="match status" value="1"/>
</dbReference>
<keyword evidence="9" id="KW-0408">Iron</keyword>
<dbReference type="SUPFAM" id="SSF50692">
    <property type="entry name" value="ADC-like"/>
    <property type="match status" value="1"/>
</dbReference>
<evidence type="ECO:0000259" key="19">
    <source>
        <dbReference type="PROSITE" id="PS51839"/>
    </source>
</evidence>
<accession>A0A7V6A5M1</accession>
<dbReference type="CDD" id="cd00207">
    <property type="entry name" value="fer2"/>
    <property type="match status" value="1"/>
</dbReference>
<comment type="similarity">
    <text evidence="3 16">Belongs to the complex I 75 kDa subunit family.</text>
</comment>
<evidence type="ECO:0000256" key="10">
    <source>
        <dbReference type="ARBA" id="ARBA00023014"/>
    </source>
</evidence>
<keyword evidence="12" id="KW-0830">Ubiquinone</keyword>
<dbReference type="GO" id="GO:0046872">
    <property type="term" value="F:metal ion binding"/>
    <property type="evidence" value="ECO:0007669"/>
    <property type="project" value="UniProtKB-KW"/>
</dbReference>
<organism evidence="20">
    <name type="scientific">Desulfobacca acetoxidans</name>
    <dbReference type="NCBI Taxonomy" id="60893"/>
    <lineage>
        <taxon>Bacteria</taxon>
        <taxon>Pseudomonadati</taxon>
        <taxon>Thermodesulfobacteriota</taxon>
        <taxon>Desulfobaccia</taxon>
        <taxon>Desulfobaccales</taxon>
        <taxon>Desulfobaccaceae</taxon>
        <taxon>Desulfobacca</taxon>
    </lineage>
</organism>
<dbReference type="SUPFAM" id="SSF54862">
    <property type="entry name" value="4Fe-4S ferredoxins"/>
    <property type="match status" value="1"/>
</dbReference>
<dbReference type="SMART" id="SM00929">
    <property type="entry name" value="NADH-G_4Fe-4S_3"/>
    <property type="match status" value="1"/>
</dbReference>
<keyword evidence="10" id="KW-0411">Iron-sulfur</keyword>
<evidence type="ECO:0000256" key="9">
    <source>
        <dbReference type="ARBA" id="ARBA00023004"/>
    </source>
</evidence>
<dbReference type="SMART" id="SM00926">
    <property type="entry name" value="Molybdop_Fe4S4"/>
    <property type="match status" value="1"/>
</dbReference>
<evidence type="ECO:0000256" key="6">
    <source>
        <dbReference type="ARBA" id="ARBA00022719"/>
    </source>
</evidence>
<dbReference type="InterPro" id="IPR001041">
    <property type="entry name" value="2Fe-2S_ferredoxin-type"/>
</dbReference>
<dbReference type="NCBIfam" id="TIGR01973">
    <property type="entry name" value="NuoG"/>
    <property type="match status" value="1"/>
</dbReference>
<dbReference type="SUPFAM" id="SSF53706">
    <property type="entry name" value="Formate dehydrogenase/DMSO reductase, domains 1-3"/>
    <property type="match status" value="1"/>
</dbReference>
<dbReference type="Gene3D" id="3.10.20.740">
    <property type="match status" value="1"/>
</dbReference>
<dbReference type="InterPro" id="IPR019574">
    <property type="entry name" value="NADH_UbQ_OxRdtase_Gsu_4Fe4S-bd"/>
</dbReference>
<dbReference type="Gene3D" id="2.40.40.20">
    <property type="match status" value="1"/>
</dbReference>
<dbReference type="AlphaFoldDB" id="A0A7V6A5M1"/>
<dbReference type="InterPro" id="IPR036010">
    <property type="entry name" value="2Fe-2S_ferredoxin-like_sf"/>
</dbReference>
<comment type="cofactor">
    <cofactor evidence="1">
        <name>[4Fe-4S] cluster</name>
        <dbReference type="ChEBI" id="CHEBI:49883"/>
    </cofactor>
</comment>
<dbReference type="CDD" id="cd02775">
    <property type="entry name" value="MopB_CT"/>
    <property type="match status" value="1"/>
</dbReference>
<dbReference type="InterPro" id="IPR006656">
    <property type="entry name" value="Mopterin_OxRdtase"/>
</dbReference>
<evidence type="ECO:0000313" key="20">
    <source>
        <dbReference type="EMBL" id="HHS30580.1"/>
    </source>
</evidence>
<evidence type="ECO:0000256" key="4">
    <source>
        <dbReference type="ARBA" id="ARBA00022485"/>
    </source>
</evidence>
<dbReference type="EMBL" id="DTGR01000201">
    <property type="protein sequence ID" value="HHS30580.1"/>
    <property type="molecule type" value="Genomic_DNA"/>
</dbReference>
<dbReference type="SUPFAM" id="SSF54292">
    <property type="entry name" value="2Fe-2S ferredoxin-like"/>
    <property type="match status" value="1"/>
</dbReference>
<dbReference type="PANTHER" id="PTHR43105">
    <property type="entry name" value="RESPIRATORY NITRATE REDUCTASE"/>
    <property type="match status" value="1"/>
</dbReference>
<keyword evidence="5" id="KW-0001">2Fe-2S</keyword>
<dbReference type="InterPro" id="IPR054351">
    <property type="entry name" value="NADH_UbQ_OxRdtase_ferredoxin"/>
</dbReference>
<dbReference type="Pfam" id="PF04879">
    <property type="entry name" value="Molybdop_Fe4S4"/>
    <property type="match status" value="1"/>
</dbReference>
<evidence type="ECO:0000256" key="7">
    <source>
        <dbReference type="ARBA" id="ARBA00022723"/>
    </source>
</evidence>
<protein>
    <submittedName>
        <fullName evidence="20">NADH dehydrogenase (Quinone) subunit G</fullName>
        <ecNumber evidence="20">1.6.5.11</ecNumber>
    </submittedName>
</protein>
<sequence>MPKLIIDQRPIEVPEGTRVIDAAERLGIMIPRFCYHPGLGAVGACRMCAVKFVEGPVKGIEMSCMTIAADGMVVSTTDPEAVEFRRYVIEWLMLNHPHDCPVCDEGGHCLLQDETVSGGHGVRRYLGLKRTYEDQYLGEFVQHEMNRCIHCWRCRRFYQEFAGYYDYGAMQIGSRMYFGRFESGPLTSPFSGNIIDLCPTGVLTDKPARYKGRRWDFERGPSLCLHCSLGCNIVGNARYREMVRVEGRFNEAVNGYFICDRGRFGFAYANHPERPRAARVMDKETPLAEAVRMAAARLGQISARYGAAALAAWGSPRSSLETQGVLTWLCRRQGWAGPQFFLDAGLRRKVKTAVSRLDGRLAVSLRDIEKADFIVVAGADPLNEAPMLALALRQAWRRGAAVVVLDPRPVFLPFDFEHLPLPPEGIKLCLNLLVRAALSQEAAEGRLEPDAASFYNLLTCEYPPDPELQDRLVALGMKLKDCRNPVIVCNTEMVEESTPGLAADHTRLLKEVKGEGGLFYLLPGPNAFGAALLAGEADEDPLAALENGTVKALLVAEADPFWSYPDRERLVRALDKLELLVVLDYLPTATAARAHVFLPTVTVFEKEASHYVNQEGRLQQARPLYQGGTPIRQVGAGDHPPRIFLNVIPGGEPRSGATLLADLGEAMTAAPRPAAGDFWEWLAPEHEVFARIASLSEAERAAGVRLVPPKDQQGAFTAEPTVAAAQPFPGKMKLLLVDQTYGTEELSGYSAPIHKVEENPCLMLPETLAQELGLAAGDQVALSLPGGEVRVGLKTSPRMAPQVAILPRHRRLAWQKVPGGATWIGLDSIKKVGS</sequence>
<evidence type="ECO:0000256" key="13">
    <source>
        <dbReference type="ARBA" id="ARBA00023136"/>
    </source>
</evidence>
<evidence type="ECO:0000256" key="1">
    <source>
        <dbReference type="ARBA" id="ARBA00001966"/>
    </source>
</evidence>
<dbReference type="InterPro" id="IPR006963">
    <property type="entry name" value="Mopterin_OxRdtase_4Fe-4S_dom"/>
</dbReference>
<name>A0A7V6A5M1_9BACT</name>
<evidence type="ECO:0000256" key="8">
    <source>
        <dbReference type="ARBA" id="ARBA00022967"/>
    </source>
</evidence>
<keyword evidence="20" id="KW-0560">Oxidoreductase</keyword>
<comment type="cofactor">
    <cofactor evidence="14">
        <name>[2Fe-2S] cluster</name>
        <dbReference type="ChEBI" id="CHEBI:190135"/>
    </cofactor>
</comment>
<dbReference type="PROSITE" id="PS00641">
    <property type="entry name" value="COMPLEX1_75K_1"/>
    <property type="match status" value="1"/>
</dbReference>
<feature type="domain" description="4Fe-4S Mo/W bis-MGD-type" evidence="18">
    <location>
        <begin position="217"/>
        <end position="273"/>
    </location>
</feature>
<feature type="domain" description="4Fe-4S His(Cys)3-ligated-type" evidence="19">
    <location>
        <begin position="80"/>
        <end position="119"/>
    </location>
</feature>
<keyword evidence="13" id="KW-0472">Membrane</keyword>
<evidence type="ECO:0000256" key="3">
    <source>
        <dbReference type="ARBA" id="ARBA00005404"/>
    </source>
</evidence>
<dbReference type="FunFam" id="3.10.20.740:FF:000004">
    <property type="entry name" value="NADH-quinone oxidoreductase"/>
    <property type="match status" value="1"/>
</dbReference>
<dbReference type="InterPro" id="IPR000283">
    <property type="entry name" value="NADH_UbQ_OxRdtase_75kDa_su_CS"/>
</dbReference>
<dbReference type="GO" id="GO:0051539">
    <property type="term" value="F:4 iron, 4 sulfur cluster binding"/>
    <property type="evidence" value="ECO:0007669"/>
    <property type="project" value="UniProtKB-KW"/>
</dbReference>
<evidence type="ECO:0000256" key="14">
    <source>
        <dbReference type="ARBA" id="ARBA00034078"/>
    </source>
</evidence>
<dbReference type="Pfam" id="PF10588">
    <property type="entry name" value="NADH-G_4Fe-4S_3"/>
    <property type="match status" value="1"/>
</dbReference>
<evidence type="ECO:0000256" key="5">
    <source>
        <dbReference type="ARBA" id="ARBA00022714"/>
    </source>
</evidence>
<dbReference type="GO" id="GO:0051537">
    <property type="term" value="F:2 iron, 2 sulfur cluster binding"/>
    <property type="evidence" value="ECO:0007669"/>
    <property type="project" value="UniProtKB-KW"/>
</dbReference>
<evidence type="ECO:0000256" key="15">
    <source>
        <dbReference type="ARBA" id="ARBA00047712"/>
    </source>
</evidence>
<dbReference type="Pfam" id="PF13510">
    <property type="entry name" value="Fer2_4"/>
    <property type="match status" value="1"/>
</dbReference>
<evidence type="ECO:0000259" key="17">
    <source>
        <dbReference type="PROSITE" id="PS51085"/>
    </source>
</evidence>
<keyword evidence="8" id="KW-1278">Translocase</keyword>
<evidence type="ECO:0000256" key="11">
    <source>
        <dbReference type="ARBA" id="ARBA00023027"/>
    </source>
</evidence>
<keyword evidence="7" id="KW-0479">Metal-binding</keyword>
<keyword evidence="6" id="KW-0874">Quinone</keyword>
<dbReference type="GO" id="GO:0003954">
    <property type="term" value="F:NADH dehydrogenase activity"/>
    <property type="evidence" value="ECO:0007669"/>
    <property type="project" value="TreeGrafter"/>
</dbReference>
<dbReference type="PROSITE" id="PS00642">
    <property type="entry name" value="COMPLEX1_75K_2"/>
    <property type="match status" value="1"/>
</dbReference>
<evidence type="ECO:0000256" key="16">
    <source>
        <dbReference type="RuleBase" id="RU004523"/>
    </source>
</evidence>
<evidence type="ECO:0000259" key="18">
    <source>
        <dbReference type="PROSITE" id="PS51669"/>
    </source>
</evidence>
<dbReference type="PROSITE" id="PS51839">
    <property type="entry name" value="4FE4S_HC3"/>
    <property type="match status" value="1"/>
</dbReference>
<dbReference type="PROSITE" id="PS51085">
    <property type="entry name" value="2FE2S_FER_2"/>
    <property type="match status" value="1"/>
</dbReference>
<dbReference type="Pfam" id="PF00384">
    <property type="entry name" value="Molybdopterin"/>
    <property type="match status" value="1"/>
</dbReference>
<comment type="catalytic activity">
    <reaction evidence="15">
        <text>a quinone + NADH + 5 H(+)(in) = a quinol + NAD(+) + 4 H(+)(out)</text>
        <dbReference type="Rhea" id="RHEA:57888"/>
        <dbReference type="ChEBI" id="CHEBI:15378"/>
        <dbReference type="ChEBI" id="CHEBI:24646"/>
        <dbReference type="ChEBI" id="CHEBI:57540"/>
        <dbReference type="ChEBI" id="CHEBI:57945"/>
        <dbReference type="ChEBI" id="CHEBI:132124"/>
    </reaction>
</comment>
<dbReference type="GO" id="GO:0008137">
    <property type="term" value="F:NADH dehydrogenase (ubiquinone) activity"/>
    <property type="evidence" value="ECO:0007669"/>
    <property type="project" value="InterPro"/>
</dbReference>
<evidence type="ECO:0000256" key="12">
    <source>
        <dbReference type="ARBA" id="ARBA00023075"/>
    </source>
</evidence>
<dbReference type="GO" id="GO:0048038">
    <property type="term" value="F:quinone binding"/>
    <property type="evidence" value="ECO:0007669"/>
    <property type="project" value="UniProtKB-KW"/>
</dbReference>
<keyword evidence="4" id="KW-0004">4Fe-4S</keyword>
<proteinExistence type="inferred from homology"/>
<dbReference type="EC" id="1.6.5.11" evidence="20"/>